<feature type="transmembrane region" description="Helical" evidence="8">
    <location>
        <begin position="412"/>
        <end position="430"/>
    </location>
</feature>
<keyword evidence="2" id="KW-0813">Transport</keyword>
<dbReference type="FunFam" id="1.20.1250.20:FF:000003">
    <property type="entry name" value="Solute carrier family 17 member 3"/>
    <property type="match status" value="1"/>
</dbReference>
<evidence type="ECO:0000256" key="2">
    <source>
        <dbReference type="ARBA" id="ARBA00022448"/>
    </source>
</evidence>
<evidence type="ECO:0000256" key="6">
    <source>
        <dbReference type="ARBA" id="ARBA00023136"/>
    </source>
</evidence>
<dbReference type="PROSITE" id="PS00217">
    <property type="entry name" value="SUGAR_TRANSPORT_2"/>
    <property type="match status" value="1"/>
</dbReference>
<keyword evidence="3 8" id="KW-0812">Transmembrane</keyword>
<dbReference type="GO" id="GO:0015293">
    <property type="term" value="F:symporter activity"/>
    <property type="evidence" value="ECO:0007669"/>
    <property type="project" value="UniProtKB-KW"/>
</dbReference>
<keyword evidence="4" id="KW-0769">Symport</keyword>
<evidence type="ECO:0000256" key="5">
    <source>
        <dbReference type="ARBA" id="ARBA00022989"/>
    </source>
</evidence>
<dbReference type="SUPFAM" id="SSF103473">
    <property type="entry name" value="MFS general substrate transporter"/>
    <property type="match status" value="1"/>
</dbReference>
<dbReference type="Pfam" id="PF07690">
    <property type="entry name" value="MFS_1"/>
    <property type="match status" value="1"/>
</dbReference>
<keyword evidence="5 8" id="KW-1133">Transmembrane helix</keyword>
<sequence>MPALPFRPRKAMGSWVPSKRHAVVGLCGVSTFICYADRVNISVTILHMGLTGAWRGWILASFFYGYFTTQLIGGLLSSRFGGSRVLNAAVAWWSAFTILTPWAARRSNHALFLCRVLMGAGEGLAYPAIYDIVSQWAPPLERARSFAAAQFGSKAGTMFALIVCPIIINASGWPAVFFGFGASGFLWNLAWMMWVGSEAPAVNYHAVPGDGAPDAESAALGKAKAVGAAEPPAAQEELSPRLARRLLALPSVWAIVAGHVTYNWGHYLLLSWLPTFLNEVHGVSKDNMSVSAVPFAFMSIGIGAWSSLADRWARHATLTSVRKGMTTIGLGGAGLLLLLLARAPDYLTAIMLASLSLGTQAAAGSGVLINHVDLAPRYSSVLFSLSNTFATLPGMVAVPLASAILAAPWGSWGHVFGLAAAVYAVGLAVYRRYMSAEPLNL</sequence>
<gene>
    <name evidence="10" type="primary">SLC17A5</name>
    <name evidence="10" type="ORF">TSPGSL018_12545</name>
</gene>
<dbReference type="InterPro" id="IPR036259">
    <property type="entry name" value="MFS_trans_sf"/>
</dbReference>
<dbReference type="InterPro" id="IPR005829">
    <property type="entry name" value="Sugar_transporter_CS"/>
</dbReference>
<dbReference type="Gene3D" id="1.20.1250.20">
    <property type="entry name" value="MFS general substrate transporter like domains"/>
    <property type="match status" value="2"/>
</dbReference>
<protein>
    <submittedName>
        <fullName evidence="10">MFS transporter, ACS family, solute carrier family 17 (Sodium-dependent inorganic phosphate cotransporter), member 5</fullName>
    </submittedName>
</protein>
<dbReference type="EMBL" id="GBEZ01005849">
    <property type="protein sequence ID" value="JAC79506.1"/>
    <property type="molecule type" value="Transcribed_RNA"/>
</dbReference>
<feature type="transmembrane region" description="Helical" evidence="8">
    <location>
        <begin position="52"/>
        <end position="73"/>
    </location>
</feature>
<feature type="transmembrane region" description="Helical" evidence="8">
    <location>
        <begin position="381"/>
        <end position="406"/>
    </location>
</feature>
<feature type="transmembrane region" description="Helical" evidence="8">
    <location>
        <begin position="246"/>
        <end position="269"/>
    </location>
</feature>
<name>A0A061S9R3_9CHLO</name>
<evidence type="ECO:0000256" key="1">
    <source>
        <dbReference type="ARBA" id="ARBA00004141"/>
    </source>
</evidence>
<dbReference type="InterPro" id="IPR020846">
    <property type="entry name" value="MFS_dom"/>
</dbReference>
<organism evidence="10">
    <name type="scientific">Tetraselmis sp. GSL018</name>
    <dbReference type="NCBI Taxonomy" id="582737"/>
    <lineage>
        <taxon>Eukaryota</taxon>
        <taxon>Viridiplantae</taxon>
        <taxon>Chlorophyta</taxon>
        <taxon>core chlorophytes</taxon>
        <taxon>Chlorodendrophyceae</taxon>
        <taxon>Chlorodendrales</taxon>
        <taxon>Chlorodendraceae</taxon>
        <taxon>Tetraselmis</taxon>
    </lineage>
</organism>
<dbReference type="PROSITE" id="PS50850">
    <property type="entry name" value="MFS"/>
    <property type="match status" value="1"/>
</dbReference>
<feature type="domain" description="Major facilitator superfamily (MFS) profile" evidence="9">
    <location>
        <begin position="1"/>
        <end position="438"/>
    </location>
</feature>
<feature type="transmembrane region" description="Helical" evidence="8">
    <location>
        <begin position="85"/>
        <end position="104"/>
    </location>
</feature>
<feature type="transmembrane region" description="Helical" evidence="8">
    <location>
        <begin position="321"/>
        <end position="340"/>
    </location>
</feature>
<dbReference type="AlphaFoldDB" id="A0A061S9R3"/>
<accession>A0A061S9R3</accession>
<dbReference type="InterPro" id="IPR011701">
    <property type="entry name" value="MFS"/>
</dbReference>
<reference evidence="10" key="1">
    <citation type="submission" date="2014-05" db="EMBL/GenBank/DDBJ databases">
        <title>The transcriptome of the halophilic microalga Tetraselmis sp. GSL018 isolated from the Great Salt Lake, Utah.</title>
        <authorList>
            <person name="Jinkerson R.E."/>
            <person name="D'Adamo S."/>
            <person name="Posewitz M.C."/>
        </authorList>
    </citation>
    <scope>NUCLEOTIDE SEQUENCE</scope>
    <source>
        <strain evidence="10">GSL018</strain>
    </source>
</reference>
<comment type="subcellular location">
    <subcellularLocation>
        <location evidence="1">Membrane</location>
        <topology evidence="1">Multi-pass membrane protein</topology>
    </subcellularLocation>
</comment>
<keyword evidence="6 8" id="KW-0472">Membrane</keyword>
<evidence type="ECO:0000259" key="9">
    <source>
        <dbReference type="PROSITE" id="PS50850"/>
    </source>
</evidence>
<dbReference type="GO" id="GO:0016020">
    <property type="term" value="C:membrane"/>
    <property type="evidence" value="ECO:0007669"/>
    <property type="project" value="UniProtKB-SubCell"/>
</dbReference>
<dbReference type="PANTHER" id="PTHR11662">
    <property type="entry name" value="SOLUTE CARRIER FAMILY 17"/>
    <property type="match status" value="1"/>
</dbReference>
<feature type="transmembrane region" description="Helical" evidence="8">
    <location>
        <begin position="346"/>
        <end position="369"/>
    </location>
</feature>
<evidence type="ECO:0000313" key="10">
    <source>
        <dbReference type="EMBL" id="JAC79506.1"/>
    </source>
</evidence>
<comment type="similarity">
    <text evidence="7">Belongs to the major facilitator superfamily. Sodium/anion cotransporter (TC 2.A.1.14) family.</text>
</comment>
<feature type="transmembrane region" description="Helical" evidence="8">
    <location>
        <begin position="289"/>
        <end position="309"/>
    </location>
</feature>
<dbReference type="PANTHER" id="PTHR11662:SF399">
    <property type="entry name" value="FI19708P1-RELATED"/>
    <property type="match status" value="1"/>
</dbReference>
<proteinExistence type="inferred from homology"/>
<evidence type="ECO:0000256" key="4">
    <source>
        <dbReference type="ARBA" id="ARBA00022847"/>
    </source>
</evidence>
<dbReference type="InterPro" id="IPR050382">
    <property type="entry name" value="MFS_Na/Anion_cotransporter"/>
</dbReference>
<evidence type="ECO:0000256" key="8">
    <source>
        <dbReference type="SAM" id="Phobius"/>
    </source>
</evidence>
<evidence type="ECO:0000256" key="7">
    <source>
        <dbReference type="ARBA" id="ARBA00024362"/>
    </source>
</evidence>
<evidence type="ECO:0000256" key="3">
    <source>
        <dbReference type="ARBA" id="ARBA00022692"/>
    </source>
</evidence>